<dbReference type="KEGG" id="cyn:Cyan7425_1931"/>
<dbReference type="OrthoDB" id="9808343at2"/>
<dbReference type="EMBL" id="CP001344">
    <property type="protein sequence ID" value="ACL44296.1"/>
    <property type="molecule type" value="Genomic_DNA"/>
</dbReference>
<evidence type="ECO:0000313" key="1">
    <source>
        <dbReference type="EMBL" id="ACL44296.1"/>
    </source>
</evidence>
<name>B8HT70_CYAP4</name>
<dbReference type="HOGENOM" id="CLU_137406_0_0_3"/>
<sequence>MPATLTLYDETTLGEKRAALTLSFDTTRISVRDLIRDRVYNEVWDYNQNKTGIFRGLVQPTDSERQLNGFKLKQPRQINWEEQYQKALAAFENNSFVILVGDRQVDDLDTEIEISDQTQVSFLKLIPLVGG</sequence>
<dbReference type="STRING" id="395961.Cyan7425_1931"/>
<protein>
    <submittedName>
        <fullName evidence="1">Uncharacterized protein</fullName>
    </submittedName>
</protein>
<dbReference type="AlphaFoldDB" id="B8HT70"/>
<proteinExistence type="predicted"/>
<gene>
    <name evidence="1" type="ordered locus">Cyan7425_1931</name>
</gene>
<organism evidence="1">
    <name type="scientific">Cyanothece sp. (strain PCC 7425 / ATCC 29141)</name>
    <dbReference type="NCBI Taxonomy" id="395961"/>
    <lineage>
        <taxon>Bacteria</taxon>
        <taxon>Bacillati</taxon>
        <taxon>Cyanobacteriota</taxon>
        <taxon>Cyanophyceae</taxon>
        <taxon>Gomontiellales</taxon>
        <taxon>Cyanothecaceae</taxon>
        <taxon>Cyanothece</taxon>
    </lineage>
</organism>
<accession>B8HT70</accession>
<reference evidence="1" key="1">
    <citation type="submission" date="2009-01" db="EMBL/GenBank/DDBJ databases">
        <title>Complete sequence of chromosome Cyanothece sp. PCC 7425.</title>
        <authorList>
            <consortium name="US DOE Joint Genome Institute"/>
            <person name="Lucas S."/>
            <person name="Copeland A."/>
            <person name="Lapidus A."/>
            <person name="Glavina del Rio T."/>
            <person name="Dalin E."/>
            <person name="Tice H."/>
            <person name="Bruce D."/>
            <person name="Goodwin L."/>
            <person name="Pitluck S."/>
            <person name="Sims D."/>
            <person name="Meineke L."/>
            <person name="Brettin T."/>
            <person name="Detter J.C."/>
            <person name="Han C."/>
            <person name="Larimer F."/>
            <person name="Land M."/>
            <person name="Hauser L."/>
            <person name="Kyrpides N."/>
            <person name="Ovchinnikova G."/>
            <person name="Liberton M."/>
            <person name="Stoeckel J."/>
            <person name="Banerjee A."/>
            <person name="Singh A."/>
            <person name="Page L."/>
            <person name="Sato H."/>
            <person name="Zhao L."/>
            <person name="Sherman L."/>
            <person name="Pakrasi H."/>
            <person name="Richardson P."/>
        </authorList>
    </citation>
    <scope>NUCLEOTIDE SEQUENCE</scope>
    <source>
        <strain evidence="1">PCC 7425</strain>
    </source>
</reference>
<dbReference type="eggNOG" id="ENOG50331TA">
    <property type="taxonomic scope" value="Bacteria"/>
</dbReference>